<keyword evidence="2" id="KW-1185">Reference proteome</keyword>
<dbReference type="EMBL" id="OX459951">
    <property type="protein sequence ID" value="CAI9157296.1"/>
    <property type="molecule type" value="Genomic_DNA"/>
</dbReference>
<evidence type="ECO:0000313" key="2">
    <source>
        <dbReference type="Proteomes" id="UP001176941"/>
    </source>
</evidence>
<sequence length="110" mass="11752">MAGPAAGQAFVLEDQAGPHYTLACSPGNNLTSLPRSNFSARVKLVEKAAAALPSPACFLEEGWEKKRLFAPDTTLSVLFDPPDNVEGAKPLALPLMVLNSGPRVWVQLQH</sequence>
<gene>
    <name evidence="1" type="ORF">MRATA1EN1_LOCUS6258</name>
</gene>
<evidence type="ECO:0000313" key="1">
    <source>
        <dbReference type="EMBL" id="CAI9157296.1"/>
    </source>
</evidence>
<accession>A0ABN8Y9W1</accession>
<dbReference type="Proteomes" id="UP001176941">
    <property type="component" value="Chromosome 15"/>
</dbReference>
<organism evidence="1 2">
    <name type="scientific">Rangifer tarandus platyrhynchus</name>
    <name type="common">Svalbard reindeer</name>
    <dbReference type="NCBI Taxonomy" id="3082113"/>
    <lineage>
        <taxon>Eukaryota</taxon>
        <taxon>Metazoa</taxon>
        <taxon>Chordata</taxon>
        <taxon>Craniata</taxon>
        <taxon>Vertebrata</taxon>
        <taxon>Euteleostomi</taxon>
        <taxon>Mammalia</taxon>
        <taxon>Eutheria</taxon>
        <taxon>Laurasiatheria</taxon>
        <taxon>Artiodactyla</taxon>
        <taxon>Ruminantia</taxon>
        <taxon>Pecora</taxon>
        <taxon>Cervidae</taxon>
        <taxon>Odocoileinae</taxon>
        <taxon>Rangifer</taxon>
    </lineage>
</organism>
<proteinExistence type="predicted"/>
<name>A0ABN8Y9W1_RANTA</name>
<reference evidence="1" key="1">
    <citation type="submission" date="2023-04" db="EMBL/GenBank/DDBJ databases">
        <authorList>
            <consortium name="ELIXIR-Norway"/>
        </authorList>
    </citation>
    <scope>NUCLEOTIDE SEQUENCE [LARGE SCALE GENOMIC DNA]</scope>
</reference>
<protein>
    <submittedName>
        <fullName evidence="1">Uncharacterized protein</fullName>
    </submittedName>
</protein>